<evidence type="ECO:0000259" key="3">
    <source>
        <dbReference type="PROSITE" id="PS51035"/>
    </source>
</evidence>
<proteinExistence type="predicted"/>
<keyword evidence="5" id="KW-1185">Reference proteome</keyword>
<sequence>MPHHHIIYLALFPAAQTEPPAKVASGPVAVASSGVPFAHLANITSVLLPKLPAALQAYLDTSVDCVATALAHSSSYIQSTTGFPPTALYSTVAGALVLGAVRTVVARKGAPAGKGSNSKNSNAASTNTTTASNGNTLSKAAKKNNKRKAAKKAKNQGDPATATATATTTTTASTTDNNNNNKTRTGMRRYGWSLGGQQLSPFTSTLSQDGVPNVTDDDFEYITSEDLNNNRTYEPQSPVTDHSATGSSYFRPPNEVDDDLNDIPQDDVLLFRHGHRIAKEFFPAYVIGDGKLLVDDVRDRVQLIYKLSDAQTQRAKLYYKGKLLKDGAQPLCVSGVKNNSEILVTFPAEGDVASPSSGDLAGGSSASDGYPHPPSQHQPAPKKGNKGRRGDRSPPQPAASSSSPSGGLEVPGRGRSDQKKGSSSRAPSAASGVSGMSGASGVSGLSAISMPPALPGSPMEKLNNIALHFHTKLQPLCDKFVAQTPTDAKKRGDDHRRISETVMQQVILKLDEVDTGGDDAVRSRRKELVNQVQDALKEMDAKLKQSR</sequence>
<feature type="compositionally biased region" description="Low complexity" evidence="1">
    <location>
        <begin position="421"/>
        <end position="440"/>
    </location>
</feature>
<dbReference type="Gene3D" id="1.20.58.120">
    <property type="entry name" value="BAG domain"/>
    <property type="match status" value="1"/>
</dbReference>
<dbReference type="PROSITE" id="PS50053">
    <property type="entry name" value="UBIQUITIN_2"/>
    <property type="match status" value="1"/>
</dbReference>
<evidence type="ECO:0000256" key="1">
    <source>
        <dbReference type="SAM" id="MobiDB-lite"/>
    </source>
</evidence>
<feature type="compositionally biased region" description="Low complexity" evidence="1">
    <location>
        <begin position="113"/>
        <end position="136"/>
    </location>
</feature>
<dbReference type="AlphaFoldDB" id="A0A167PDF4"/>
<feature type="compositionally biased region" description="Basic residues" evidence="1">
    <location>
        <begin position="140"/>
        <end position="154"/>
    </location>
</feature>
<gene>
    <name evidence="4" type="ORF">SPI_07555</name>
</gene>
<dbReference type="PROSITE" id="PS51035">
    <property type="entry name" value="BAG"/>
    <property type="match status" value="1"/>
</dbReference>
<feature type="compositionally biased region" description="Polar residues" evidence="1">
    <location>
        <begin position="225"/>
        <end position="248"/>
    </location>
</feature>
<feature type="domain" description="Ubiquitin-like" evidence="2">
    <location>
        <begin position="294"/>
        <end position="351"/>
    </location>
</feature>
<feature type="region of interest" description="Disordered" evidence="1">
    <location>
        <begin position="224"/>
        <end position="261"/>
    </location>
</feature>
<protein>
    <submittedName>
        <fullName evidence="4">Bag domain containing protein</fullName>
    </submittedName>
</protein>
<dbReference type="InterPro" id="IPR000626">
    <property type="entry name" value="Ubiquitin-like_dom"/>
</dbReference>
<dbReference type="InterPro" id="IPR029071">
    <property type="entry name" value="Ubiquitin-like_domsf"/>
</dbReference>
<dbReference type="InterPro" id="IPR036533">
    <property type="entry name" value="BAG_dom_sf"/>
</dbReference>
<feature type="domain" description="BAG" evidence="3">
    <location>
        <begin position="472"/>
        <end position="543"/>
    </location>
</feature>
<feature type="compositionally biased region" description="Low complexity" evidence="1">
    <location>
        <begin position="353"/>
        <end position="369"/>
    </location>
</feature>
<feature type="compositionally biased region" description="Low complexity" evidence="1">
    <location>
        <begin position="160"/>
        <end position="184"/>
    </location>
</feature>
<dbReference type="Proteomes" id="UP000076874">
    <property type="component" value="Unassembled WGS sequence"/>
</dbReference>
<name>A0A167PDF4_9HYPO</name>
<comment type="caution">
    <text evidence="4">The sequence shown here is derived from an EMBL/GenBank/DDBJ whole genome shotgun (WGS) entry which is preliminary data.</text>
</comment>
<reference evidence="4 5" key="1">
    <citation type="journal article" date="2016" name="Genome Biol. Evol.">
        <title>Divergent and convergent evolution of fungal pathogenicity.</title>
        <authorList>
            <person name="Shang Y."/>
            <person name="Xiao G."/>
            <person name="Zheng P."/>
            <person name="Cen K."/>
            <person name="Zhan S."/>
            <person name="Wang C."/>
        </authorList>
    </citation>
    <scope>NUCLEOTIDE SEQUENCE [LARGE SCALE GENOMIC DNA]</scope>
    <source>
        <strain evidence="4 5">RCEF 264</strain>
    </source>
</reference>
<accession>A0A167PDF4</accession>
<dbReference type="SUPFAM" id="SSF54236">
    <property type="entry name" value="Ubiquitin-like"/>
    <property type="match status" value="1"/>
</dbReference>
<evidence type="ECO:0000313" key="4">
    <source>
        <dbReference type="EMBL" id="OAA56548.1"/>
    </source>
</evidence>
<dbReference type="GO" id="GO:0051087">
    <property type="term" value="F:protein-folding chaperone binding"/>
    <property type="evidence" value="ECO:0007669"/>
    <property type="project" value="InterPro"/>
</dbReference>
<dbReference type="SUPFAM" id="SSF63491">
    <property type="entry name" value="BAG domain"/>
    <property type="match status" value="1"/>
</dbReference>
<feature type="region of interest" description="Disordered" evidence="1">
    <location>
        <begin position="351"/>
        <end position="440"/>
    </location>
</feature>
<feature type="region of interest" description="Disordered" evidence="1">
    <location>
        <begin position="109"/>
        <end position="188"/>
    </location>
</feature>
<dbReference type="OrthoDB" id="417450at2759"/>
<organism evidence="4 5">
    <name type="scientific">Niveomyces insectorum RCEF 264</name>
    <dbReference type="NCBI Taxonomy" id="1081102"/>
    <lineage>
        <taxon>Eukaryota</taxon>
        <taxon>Fungi</taxon>
        <taxon>Dikarya</taxon>
        <taxon>Ascomycota</taxon>
        <taxon>Pezizomycotina</taxon>
        <taxon>Sordariomycetes</taxon>
        <taxon>Hypocreomycetidae</taxon>
        <taxon>Hypocreales</taxon>
        <taxon>Cordycipitaceae</taxon>
        <taxon>Niveomyces</taxon>
    </lineage>
</organism>
<dbReference type="SMART" id="SM00264">
    <property type="entry name" value="BAG"/>
    <property type="match status" value="1"/>
</dbReference>
<dbReference type="Pfam" id="PF02179">
    <property type="entry name" value="BAG"/>
    <property type="match status" value="1"/>
</dbReference>
<evidence type="ECO:0000259" key="2">
    <source>
        <dbReference type="PROSITE" id="PS50053"/>
    </source>
</evidence>
<evidence type="ECO:0000313" key="5">
    <source>
        <dbReference type="Proteomes" id="UP000076874"/>
    </source>
</evidence>
<dbReference type="InterPro" id="IPR003103">
    <property type="entry name" value="BAG_domain"/>
</dbReference>
<dbReference type="EMBL" id="AZHD01000016">
    <property type="protein sequence ID" value="OAA56548.1"/>
    <property type="molecule type" value="Genomic_DNA"/>
</dbReference>
<dbReference type="STRING" id="1081102.A0A167PDF4"/>